<dbReference type="Pfam" id="PF00535">
    <property type="entry name" value="Glycos_transf_2"/>
    <property type="match status" value="1"/>
</dbReference>
<evidence type="ECO:0000256" key="5">
    <source>
        <dbReference type="ARBA" id="ARBA00023136"/>
    </source>
</evidence>
<comment type="function">
    <text evidence="6">Catalyzes the glycosylation of 4,4'-diaponeurosporenoate, i.e. the esterification of glucose at the C1'' position with the carboxyl group of 4,4'-diaponeurosporenic acid, to form glycosyl-4,4'-diaponeurosporenoate. This is a step in the biosynthesis of staphyloxanthin, an orange pigment present in most staphylococci strains.</text>
</comment>
<evidence type="ECO:0000256" key="2">
    <source>
        <dbReference type="ARBA" id="ARBA00022475"/>
    </source>
</evidence>
<accession>A0ABS1K437</accession>
<keyword evidence="4" id="KW-0808">Transferase</keyword>
<evidence type="ECO:0000256" key="6">
    <source>
        <dbReference type="ARBA" id="ARBA00037281"/>
    </source>
</evidence>
<keyword evidence="3" id="KW-0328">Glycosyltransferase</keyword>
<evidence type="ECO:0000256" key="8">
    <source>
        <dbReference type="ARBA" id="ARBA00038120"/>
    </source>
</evidence>
<comment type="caution">
    <text evidence="11">The sequence shown here is derived from an EMBL/GenBank/DDBJ whole genome shotgun (WGS) entry which is preliminary data.</text>
</comment>
<evidence type="ECO:0000256" key="1">
    <source>
        <dbReference type="ARBA" id="ARBA00004236"/>
    </source>
</evidence>
<gene>
    <name evidence="11" type="ORF">JJE72_13075</name>
</gene>
<evidence type="ECO:0000256" key="7">
    <source>
        <dbReference type="ARBA" id="ARBA00037904"/>
    </source>
</evidence>
<comment type="subcellular location">
    <subcellularLocation>
        <location evidence="1">Cell membrane</location>
    </subcellularLocation>
</comment>
<evidence type="ECO:0000256" key="4">
    <source>
        <dbReference type="ARBA" id="ARBA00022679"/>
    </source>
</evidence>
<dbReference type="Proteomes" id="UP000639051">
    <property type="component" value="Unassembled WGS sequence"/>
</dbReference>
<dbReference type="InterPro" id="IPR001173">
    <property type="entry name" value="Glyco_trans_2-like"/>
</dbReference>
<organism evidence="11 12">
    <name type="scientific">Sinomonas cellulolyticus</name>
    <dbReference type="NCBI Taxonomy" id="2801916"/>
    <lineage>
        <taxon>Bacteria</taxon>
        <taxon>Bacillati</taxon>
        <taxon>Actinomycetota</taxon>
        <taxon>Actinomycetes</taxon>
        <taxon>Micrococcales</taxon>
        <taxon>Micrococcaceae</taxon>
        <taxon>Sinomonas</taxon>
    </lineage>
</organism>
<keyword evidence="12" id="KW-1185">Reference proteome</keyword>
<dbReference type="PANTHER" id="PTHR43646:SF2">
    <property type="entry name" value="GLYCOSYLTRANSFERASE 2-LIKE DOMAIN-CONTAINING PROTEIN"/>
    <property type="match status" value="1"/>
</dbReference>
<feature type="domain" description="Glycosyltransferase 2-like" evidence="10">
    <location>
        <begin position="13"/>
        <end position="145"/>
    </location>
</feature>
<dbReference type="Gene3D" id="3.90.550.10">
    <property type="entry name" value="Spore Coat Polysaccharide Biosynthesis Protein SpsA, Chain A"/>
    <property type="match status" value="1"/>
</dbReference>
<dbReference type="SUPFAM" id="SSF53448">
    <property type="entry name" value="Nucleotide-diphospho-sugar transferases"/>
    <property type="match status" value="1"/>
</dbReference>
<comment type="pathway">
    <text evidence="7">Carotenoid biosynthesis; staphyloxanthin biosynthesis; staphyloxanthin from farnesyl diphosphate: step 4/5.</text>
</comment>
<keyword evidence="2" id="KW-1003">Cell membrane</keyword>
<keyword evidence="5" id="KW-0472">Membrane</keyword>
<protein>
    <recommendedName>
        <fullName evidence="9">4,4'-diaponeurosporenoate glycosyltransferase</fullName>
    </recommendedName>
</protein>
<evidence type="ECO:0000256" key="9">
    <source>
        <dbReference type="ARBA" id="ARBA00040345"/>
    </source>
</evidence>
<dbReference type="InterPro" id="IPR029044">
    <property type="entry name" value="Nucleotide-diphossugar_trans"/>
</dbReference>
<dbReference type="EMBL" id="JAERRC010000030">
    <property type="protein sequence ID" value="MBL0706424.1"/>
    <property type="molecule type" value="Genomic_DNA"/>
</dbReference>
<evidence type="ECO:0000313" key="11">
    <source>
        <dbReference type="EMBL" id="MBL0706424.1"/>
    </source>
</evidence>
<name>A0ABS1K437_9MICC</name>
<proteinExistence type="inferred from homology"/>
<reference evidence="11 12" key="1">
    <citation type="submission" date="2021-01" db="EMBL/GenBank/DDBJ databases">
        <title>Genome public.</title>
        <authorList>
            <person name="Liu C."/>
            <person name="Sun Q."/>
        </authorList>
    </citation>
    <scope>NUCLEOTIDE SEQUENCE [LARGE SCALE GENOMIC DNA]</scope>
    <source>
        <strain evidence="11 12">JC656</strain>
    </source>
</reference>
<evidence type="ECO:0000256" key="3">
    <source>
        <dbReference type="ARBA" id="ARBA00022676"/>
    </source>
</evidence>
<evidence type="ECO:0000313" key="12">
    <source>
        <dbReference type="Proteomes" id="UP000639051"/>
    </source>
</evidence>
<evidence type="ECO:0000259" key="10">
    <source>
        <dbReference type="Pfam" id="PF00535"/>
    </source>
</evidence>
<sequence>MVLARSVISEVVVVVPAKDEEDLLPACLESVLRAARVLAEEAPAVGVGVTLLLDGCTDGSAGVAARWPQVRAVHAEAGGAGAARRLAVEHALVQAASRAERVWIATTDADSRVPRDWLVEHLALAESGVGLVLGTVEPDPADLDAERLAAWHAAHRLADGHGHVFGANLGVRADAYLAAGGFPVRSSGEDTALALAVKALGVRWRATDGCRVVTSGRLRGRARGGFADYLTASAPLPSA</sequence>
<dbReference type="PANTHER" id="PTHR43646">
    <property type="entry name" value="GLYCOSYLTRANSFERASE"/>
    <property type="match status" value="1"/>
</dbReference>
<comment type="similarity">
    <text evidence="8">Belongs to the glycosyltransferase 2 family. CrtQ subfamily.</text>
</comment>